<evidence type="ECO:0000313" key="3">
    <source>
        <dbReference type="Proteomes" id="UP001396898"/>
    </source>
</evidence>
<dbReference type="Proteomes" id="UP001396898">
    <property type="component" value="Unassembled WGS sequence"/>
</dbReference>
<evidence type="ECO:0000256" key="1">
    <source>
        <dbReference type="SAM" id="Phobius"/>
    </source>
</evidence>
<dbReference type="EMBL" id="JAQQWI010000002">
    <property type="protein sequence ID" value="KAK8037359.1"/>
    <property type="molecule type" value="Genomic_DNA"/>
</dbReference>
<sequence>MVVSARVGNGDAFPFEYLDASYWLTARGFAGALMGNVVAGRLKQYGNLNTTIWPVSPTLSNPESQTLHGQPTRRHGWAASSASAARHIACMLASAPLPSRMGFKQD</sequence>
<name>A0ABR1SSS6_9PEZI</name>
<keyword evidence="3" id="KW-1185">Reference proteome</keyword>
<protein>
    <submittedName>
        <fullName evidence="2">Uncharacterized protein</fullName>
    </submittedName>
</protein>
<keyword evidence="1" id="KW-0472">Membrane</keyword>
<gene>
    <name evidence="2" type="ORF">PG991_000705</name>
</gene>
<organism evidence="2 3">
    <name type="scientific">Apiospora marii</name>
    <dbReference type="NCBI Taxonomy" id="335849"/>
    <lineage>
        <taxon>Eukaryota</taxon>
        <taxon>Fungi</taxon>
        <taxon>Dikarya</taxon>
        <taxon>Ascomycota</taxon>
        <taxon>Pezizomycotina</taxon>
        <taxon>Sordariomycetes</taxon>
        <taxon>Xylariomycetidae</taxon>
        <taxon>Amphisphaeriales</taxon>
        <taxon>Apiosporaceae</taxon>
        <taxon>Apiospora</taxon>
    </lineage>
</organism>
<comment type="caution">
    <text evidence="2">The sequence shown here is derived from an EMBL/GenBank/DDBJ whole genome shotgun (WGS) entry which is preliminary data.</text>
</comment>
<keyword evidence="1" id="KW-0812">Transmembrane</keyword>
<evidence type="ECO:0000313" key="2">
    <source>
        <dbReference type="EMBL" id="KAK8037359.1"/>
    </source>
</evidence>
<reference evidence="2 3" key="1">
    <citation type="submission" date="2023-01" db="EMBL/GenBank/DDBJ databases">
        <title>Analysis of 21 Apiospora genomes using comparative genomics revels a genus with tremendous synthesis potential of carbohydrate active enzymes and secondary metabolites.</title>
        <authorList>
            <person name="Sorensen T."/>
        </authorList>
    </citation>
    <scope>NUCLEOTIDE SEQUENCE [LARGE SCALE GENOMIC DNA]</scope>
    <source>
        <strain evidence="2 3">CBS 20057</strain>
    </source>
</reference>
<proteinExistence type="predicted"/>
<keyword evidence="1" id="KW-1133">Transmembrane helix</keyword>
<accession>A0ABR1SSS6</accession>
<feature type="transmembrane region" description="Helical" evidence="1">
    <location>
        <begin position="20"/>
        <end position="39"/>
    </location>
</feature>